<sequence>MRSVRVRAPSWLRAPSWFGARLRRAAAGGAAVAAAALAAGWPYWRDRPGAAAVTLACCGGFAVAGGVLAAGRLGRRTGAAFTAAAAAWALTWTASWNAGAGPVVSVFAQSVFFTAIGVGVLLYPDGRLDGAVARLWTGVTAVVMIGGQALLCALSRPEWNGFAASAVWPSAAPGREAFGCAYRAVTTVEAVLAGALVILLLLRLPGTGRLDRRYTVPVAAAVTVGVAGALAVQGSLIGGDVTLDDVMEVYLFQGVSATVLPLAFLAAALRARLAELSAAERMHRLTDPVSVEKVRDALRRVLRDGALELWLWAEDGYVDVTGRRVPFGGGPAPGRWRHEVRTSAGEPLAAVDADDRLRGHEPLVEAALVAGGRALETVRLQAAARAHLERARDARERLVRVQAAERERLAAELQGSAQQRLRALEALLERLEEAAGHPARQQARACRRELAEAAAELDGLARGVHPAILTDAGLAAAMRLVAARAATPVRLDLPGRRYPPEIESTLYFALCEALANAAKHAGADEIAVSVRDEAGRVVAEVRDDGAGGAGAVPGGGLAGLTDRVRALRGHVDVDSPAGGGTTVRITLPAPR</sequence>
<evidence type="ECO:0000256" key="2">
    <source>
        <dbReference type="ARBA" id="ARBA00012438"/>
    </source>
</evidence>
<dbReference type="PANTHER" id="PTHR24421">
    <property type="entry name" value="NITRATE/NITRITE SENSOR PROTEIN NARX-RELATED"/>
    <property type="match status" value="1"/>
</dbReference>
<feature type="transmembrane region" description="Helical" evidence="7">
    <location>
        <begin position="50"/>
        <end position="71"/>
    </location>
</feature>
<dbReference type="InterPro" id="IPR050482">
    <property type="entry name" value="Sensor_HK_TwoCompSys"/>
</dbReference>
<keyword evidence="3" id="KW-0808">Transferase</keyword>
<feature type="transmembrane region" description="Helical" evidence="7">
    <location>
        <begin position="135"/>
        <end position="156"/>
    </location>
</feature>
<comment type="caution">
    <text evidence="9">The sequence shown here is derived from an EMBL/GenBank/DDBJ whole genome shotgun (WGS) entry which is preliminary data.</text>
</comment>
<feature type="transmembrane region" description="Helical" evidence="7">
    <location>
        <begin position="214"/>
        <end position="237"/>
    </location>
</feature>
<dbReference type="InterPro" id="IPR036890">
    <property type="entry name" value="HATPase_C_sf"/>
</dbReference>
<reference evidence="9 10" key="1">
    <citation type="submission" date="2021-03" db="EMBL/GenBank/DDBJ databases">
        <title>Actinomadura violae sp. nov., isolated from lichen in Thailand.</title>
        <authorList>
            <person name="Kanchanasin P."/>
            <person name="Saeng-In P."/>
            <person name="Phongsopitanun W."/>
            <person name="Yuki M."/>
            <person name="Kudo T."/>
            <person name="Ohkuma M."/>
            <person name="Tanasupawat S."/>
        </authorList>
    </citation>
    <scope>NUCLEOTIDE SEQUENCE [LARGE SCALE GENOMIC DNA]</scope>
    <source>
        <strain evidence="9 10">LCR2-06</strain>
    </source>
</reference>
<feature type="transmembrane region" description="Helical" evidence="7">
    <location>
        <begin position="249"/>
        <end position="269"/>
    </location>
</feature>
<evidence type="ECO:0000256" key="6">
    <source>
        <dbReference type="SAM" id="MobiDB-lite"/>
    </source>
</evidence>
<dbReference type="Gene3D" id="3.30.565.10">
    <property type="entry name" value="Histidine kinase-like ATPase, C-terminal domain"/>
    <property type="match status" value="1"/>
</dbReference>
<dbReference type="EMBL" id="JAGEPF010000016">
    <property type="protein sequence ID" value="MBO2461055.1"/>
    <property type="molecule type" value="Genomic_DNA"/>
</dbReference>
<comment type="catalytic activity">
    <reaction evidence="1">
        <text>ATP + protein L-histidine = ADP + protein N-phospho-L-histidine.</text>
        <dbReference type="EC" id="2.7.13.3"/>
    </reaction>
</comment>
<dbReference type="SUPFAM" id="SSF55874">
    <property type="entry name" value="ATPase domain of HSP90 chaperone/DNA topoisomerase II/histidine kinase"/>
    <property type="match status" value="1"/>
</dbReference>
<evidence type="ECO:0000313" key="9">
    <source>
        <dbReference type="EMBL" id="MBO2461055.1"/>
    </source>
</evidence>
<dbReference type="InterPro" id="IPR003594">
    <property type="entry name" value="HATPase_dom"/>
</dbReference>
<keyword evidence="10" id="KW-1185">Reference proteome</keyword>
<evidence type="ECO:0000256" key="4">
    <source>
        <dbReference type="ARBA" id="ARBA00022777"/>
    </source>
</evidence>
<evidence type="ECO:0000256" key="7">
    <source>
        <dbReference type="SAM" id="Phobius"/>
    </source>
</evidence>
<organism evidence="9 10">
    <name type="scientific">Actinomadura violacea</name>
    <dbReference type="NCBI Taxonomy" id="2819934"/>
    <lineage>
        <taxon>Bacteria</taxon>
        <taxon>Bacillati</taxon>
        <taxon>Actinomycetota</taxon>
        <taxon>Actinomycetes</taxon>
        <taxon>Streptosporangiales</taxon>
        <taxon>Thermomonosporaceae</taxon>
        <taxon>Actinomadura</taxon>
    </lineage>
</organism>
<protein>
    <recommendedName>
        <fullName evidence="2">histidine kinase</fullName>
        <ecNumber evidence="2">2.7.13.3</ecNumber>
    </recommendedName>
</protein>
<keyword evidence="7" id="KW-0812">Transmembrane</keyword>
<dbReference type="Pfam" id="PF02518">
    <property type="entry name" value="HATPase_c"/>
    <property type="match status" value="1"/>
</dbReference>
<dbReference type="CDD" id="cd16917">
    <property type="entry name" value="HATPase_UhpB-NarQ-NarX-like"/>
    <property type="match status" value="1"/>
</dbReference>
<keyword evidence="4" id="KW-0418">Kinase</keyword>
<evidence type="ECO:0000256" key="5">
    <source>
        <dbReference type="ARBA" id="ARBA00023012"/>
    </source>
</evidence>
<proteinExistence type="predicted"/>
<feature type="domain" description="Histidine kinase/HSP90-like ATPase" evidence="8">
    <location>
        <begin position="501"/>
        <end position="591"/>
    </location>
</feature>
<name>A0ABS3RWC6_9ACTN</name>
<dbReference type="PANTHER" id="PTHR24421:SF10">
    <property type="entry name" value="NITRATE_NITRITE SENSOR PROTEIN NARQ"/>
    <property type="match status" value="1"/>
</dbReference>
<feature type="transmembrane region" description="Helical" evidence="7">
    <location>
        <begin position="78"/>
        <end position="96"/>
    </location>
</feature>
<accession>A0ABS3RWC6</accession>
<keyword evidence="7" id="KW-0472">Membrane</keyword>
<dbReference type="SMART" id="SM00387">
    <property type="entry name" value="HATPase_c"/>
    <property type="match status" value="1"/>
</dbReference>
<keyword evidence="5" id="KW-0902">Two-component regulatory system</keyword>
<gene>
    <name evidence="9" type="ORF">J4709_26075</name>
</gene>
<dbReference type="EC" id="2.7.13.3" evidence="2"/>
<feature type="transmembrane region" description="Helical" evidence="7">
    <location>
        <begin position="102"/>
        <end position="123"/>
    </location>
</feature>
<feature type="transmembrane region" description="Helical" evidence="7">
    <location>
        <begin position="181"/>
        <end position="202"/>
    </location>
</feature>
<evidence type="ECO:0000259" key="8">
    <source>
        <dbReference type="SMART" id="SM00387"/>
    </source>
</evidence>
<evidence type="ECO:0000313" key="10">
    <source>
        <dbReference type="Proteomes" id="UP000680206"/>
    </source>
</evidence>
<feature type="region of interest" description="Disordered" evidence="6">
    <location>
        <begin position="572"/>
        <end position="591"/>
    </location>
</feature>
<evidence type="ECO:0000256" key="3">
    <source>
        <dbReference type="ARBA" id="ARBA00022679"/>
    </source>
</evidence>
<keyword evidence="7" id="KW-1133">Transmembrane helix</keyword>
<evidence type="ECO:0000256" key="1">
    <source>
        <dbReference type="ARBA" id="ARBA00000085"/>
    </source>
</evidence>
<dbReference type="Proteomes" id="UP000680206">
    <property type="component" value="Unassembled WGS sequence"/>
</dbReference>